<keyword evidence="2" id="KW-1185">Reference proteome</keyword>
<sequence>MAPLRLSTNGTNYTKGGVLAESTEDAESYWGNLVTGLPYGGPQISQIGTDKECLQLAKRRKPNLKPAF</sequence>
<gene>
    <name evidence="1" type="ORF">GCM10008106_32250</name>
</gene>
<organism evidence="1 2">
    <name type="scientific">Mongoliitalea lutea</name>
    <dbReference type="NCBI Taxonomy" id="849756"/>
    <lineage>
        <taxon>Bacteria</taxon>
        <taxon>Pseudomonadati</taxon>
        <taxon>Bacteroidota</taxon>
        <taxon>Cytophagia</taxon>
        <taxon>Cytophagales</taxon>
        <taxon>Cyclobacteriaceae</taxon>
        <taxon>Mongoliitalea</taxon>
    </lineage>
</organism>
<reference evidence="1" key="1">
    <citation type="journal article" date="2014" name="Int. J. Syst. Evol. Microbiol.">
        <title>Complete genome sequence of Corynebacterium casei LMG S-19264T (=DSM 44701T), isolated from a smear-ripened cheese.</title>
        <authorList>
            <consortium name="US DOE Joint Genome Institute (JGI-PGF)"/>
            <person name="Walter F."/>
            <person name="Albersmeier A."/>
            <person name="Kalinowski J."/>
            <person name="Ruckert C."/>
        </authorList>
    </citation>
    <scope>NUCLEOTIDE SEQUENCE</scope>
    <source>
        <strain evidence="1">KCTC 23224</strain>
    </source>
</reference>
<protein>
    <submittedName>
        <fullName evidence="1">Uncharacterized protein</fullName>
    </submittedName>
</protein>
<name>A0A8J3G6Y8_9BACT</name>
<accession>A0A8J3G6Y8</accession>
<dbReference type="AlphaFoldDB" id="A0A8J3G6Y8"/>
<dbReference type="Proteomes" id="UP000642809">
    <property type="component" value="Unassembled WGS sequence"/>
</dbReference>
<proteinExistence type="predicted"/>
<evidence type="ECO:0000313" key="2">
    <source>
        <dbReference type="Proteomes" id="UP000642809"/>
    </source>
</evidence>
<evidence type="ECO:0000313" key="1">
    <source>
        <dbReference type="EMBL" id="GHB49033.1"/>
    </source>
</evidence>
<dbReference type="EMBL" id="BMYF01000023">
    <property type="protein sequence ID" value="GHB49033.1"/>
    <property type="molecule type" value="Genomic_DNA"/>
</dbReference>
<reference evidence="1" key="2">
    <citation type="submission" date="2020-09" db="EMBL/GenBank/DDBJ databases">
        <authorList>
            <person name="Sun Q."/>
            <person name="Kim S."/>
        </authorList>
    </citation>
    <scope>NUCLEOTIDE SEQUENCE</scope>
    <source>
        <strain evidence="1">KCTC 23224</strain>
    </source>
</reference>
<comment type="caution">
    <text evidence="1">The sequence shown here is derived from an EMBL/GenBank/DDBJ whole genome shotgun (WGS) entry which is preliminary data.</text>
</comment>